<feature type="domain" description="HTH tetR-type" evidence="6">
    <location>
        <begin position="22"/>
        <end position="82"/>
    </location>
</feature>
<evidence type="ECO:0000259" key="6">
    <source>
        <dbReference type="PROSITE" id="PS50977"/>
    </source>
</evidence>
<keyword evidence="2 4" id="KW-0238">DNA-binding</keyword>
<dbReference type="InterPro" id="IPR023851">
    <property type="entry name" value="Tscrpt_reg_TetR-type"/>
</dbReference>
<dbReference type="PROSITE" id="PS50977">
    <property type="entry name" value="HTH_TETR_2"/>
    <property type="match status" value="1"/>
</dbReference>
<dbReference type="GO" id="GO:0003700">
    <property type="term" value="F:DNA-binding transcription factor activity"/>
    <property type="evidence" value="ECO:0007669"/>
    <property type="project" value="TreeGrafter"/>
</dbReference>
<dbReference type="RefSeq" id="WP_190153744.1">
    <property type="nucleotide sequence ID" value="NZ_BMTL01000045.1"/>
</dbReference>
<reference evidence="7" key="2">
    <citation type="submission" date="2020-09" db="EMBL/GenBank/DDBJ databases">
        <authorList>
            <person name="Sun Q."/>
            <person name="Ohkuma M."/>
        </authorList>
    </citation>
    <scope>NUCLEOTIDE SEQUENCE</scope>
    <source>
        <strain evidence="7">JCM 4386</strain>
    </source>
</reference>
<dbReference type="InterPro" id="IPR023772">
    <property type="entry name" value="DNA-bd_HTH_TetR-type_CS"/>
</dbReference>
<dbReference type="InterPro" id="IPR009057">
    <property type="entry name" value="Homeodomain-like_sf"/>
</dbReference>
<dbReference type="PANTHER" id="PTHR30055">
    <property type="entry name" value="HTH-TYPE TRANSCRIPTIONAL REGULATOR RUTR"/>
    <property type="match status" value="1"/>
</dbReference>
<organism evidence="7 8">
    <name type="scientific">Streptomyces humidus</name>
    <dbReference type="NCBI Taxonomy" id="52259"/>
    <lineage>
        <taxon>Bacteria</taxon>
        <taxon>Bacillati</taxon>
        <taxon>Actinomycetota</taxon>
        <taxon>Actinomycetes</taxon>
        <taxon>Kitasatosporales</taxon>
        <taxon>Streptomycetaceae</taxon>
        <taxon>Streptomyces</taxon>
    </lineage>
</organism>
<dbReference type="GO" id="GO:0000976">
    <property type="term" value="F:transcription cis-regulatory region binding"/>
    <property type="evidence" value="ECO:0007669"/>
    <property type="project" value="TreeGrafter"/>
</dbReference>
<gene>
    <name evidence="7" type="ORF">GCM10010269_74500</name>
</gene>
<accession>A0A918G9H2</accession>
<protein>
    <submittedName>
        <fullName evidence="7">Transcriptional regulatory protein TetR</fullName>
    </submittedName>
</protein>
<proteinExistence type="predicted"/>
<dbReference type="InterPro" id="IPR001647">
    <property type="entry name" value="HTH_TetR"/>
</dbReference>
<feature type="DNA-binding region" description="H-T-H motif" evidence="4">
    <location>
        <begin position="45"/>
        <end position="64"/>
    </location>
</feature>
<keyword evidence="8" id="KW-1185">Reference proteome</keyword>
<keyword evidence="3" id="KW-0804">Transcription</keyword>
<dbReference type="Gene3D" id="1.10.10.60">
    <property type="entry name" value="Homeodomain-like"/>
    <property type="match status" value="1"/>
</dbReference>
<feature type="region of interest" description="Disordered" evidence="5">
    <location>
        <begin position="1"/>
        <end position="21"/>
    </location>
</feature>
<evidence type="ECO:0000256" key="5">
    <source>
        <dbReference type="SAM" id="MobiDB-lite"/>
    </source>
</evidence>
<name>A0A918G9H2_9ACTN</name>
<dbReference type="InterPro" id="IPR041347">
    <property type="entry name" value="MftR_C"/>
</dbReference>
<dbReference type="PROSITE" id="PS01081">
    <property type="entry name" value="HTH_TETR_1"/>
    <property type="match status" value="1"/>
</dbReference>
<evidence type="ECO:0000256" key="3">
    <source>
        <dbReference type="ARBA" id="ARBA00023163"/>
    </source>
</evidence>
<reference evidence="7" key="1">
    <citation type="journal article" date="2014" name="Int. J. Syst. Evol. Microbiol.">
        <title>Complete genome sequence of Corynebacterium casei LMG S-19264T (=DSM 44701T), isolated from a smear-ripened cheese.</title>
        <authorList>
            <consortium name="US DOE Joint Genome Institute (JGI-PGF)"/>
            <person name="Walter F."/>
            <person name="Albersmeier A."/>
            <person name="Kalinowski J."/>
            <person name="Ruckert C."/>
        </authorList>
    </citation>
    <scope>NUCLEOTIDE SEQUENCE</scope>
    <source>
        <strain evidence="7">JCM 4386</strain>
    </source>
</reference>
<keyword evidence="1" id="KW-0805">Transcription regulation</keyword>
<evidence type="ECO:0000256" key="2">
    <source>
        <dbReference type="ARBA" id="ARBA00023125"/>
    </source>
</evidence>
<dbReference type="Proteomes" id="UP000606194">
    <property type="component" value="Unassembled WGS sequence"/>
</dbReference>
<dbReference type="AlphaFoldDB" id="A0A918G9H2"/>
<dbReference type="SUPFAM" id="SSF46689">
    <property type="entry name" value="Homeodomain-like"/>
    <property type="match status" value="1"/>
</dbReference>
<evidence type="ECO:0000256" key="4">
    <source>
        <dbReference type="PROSITE-ProRule" id="PRU00335"/>
    </source>
</evidence>
<sequence length="218" mass="23792">MKSPPGGARVTVEPARTGRPRVTSRAELERIGFELFALQGFDDTTVDDIAAAAGIGRRTFFRYFSSKNDLVWGDFEEHLLRLRELLAATSTDAPLVDALREAVVEFNSFDPVEVPWHRQRMELILRVPTLQADSTLRYASWRAVVTEFVAARTGLPPTDMVPRLAGYALLAAAMAAYEHWLSEPGTELSCLLGRTIEQVGAGLGTVRAAPPPPGDAAS</sequence>
<dbReference type="PANTHER" id="PTHR30055:SF238">
    <property type="entry name" value="MYCOFACTOCIN BIOSYNTHESIS TRANSCRIPTIONAL REGULATOR MFTR-RELATED"/>
    <property type="match status" value="1"/>
</dbReference>
<dbReference type="Pfam" id="PF00440">
    <property type="entry name" value="TetR_N"/>
    <property type="match status" value="1"/>
</dbReference>
<comment type="caution">
    <text evidence="7">The sequence shown here is derived from an EMBL/GenBank/DDBJ whole genome shotgun (WGS) entry which is preliminary data.</text>
</comment>
<dbReference type="InterPro" id="IPR050109">
    <property type="entry name" value="HTH-type_TetR-like_transc_reg"/>
</dbReference>
<dbReference type="NCBIfam" id="TIGR03968">
    <property type="entry name" value="mycofact_TetR"/>
    <property type="match status" value="1"/>
</dbReference>
<evidence type="ECO:0000313" key="8">
    <source>
        <dbReference type="Proteomes" id="UP000606194"/>
    </source>
</evidence>
<dbReference type="EMBL" id="BMTL01000045">
    <property type="protein sequence ID" value="GGS24898.1"/>
    <property type="molecule type" value="Genomic_DNA"/>
</dbReference>
<dbReference type="Pfam" id="PF17754">
    <property type="entry name" value="TetR_C_14"/>
    <property type="match status" value="1"/>
</dbReference>
<evidence type="ECO:0000256" key="1">
    <source>
        <dbReference type="ARBA" id="ARBA00023015"/>
    </source>
</evidence>
<dbReference type="Gene3D" id="1.10.357.10">
    <property type="entry name" value="Tetracycline Repressor, domain 2"/>
    <property type="match status" value="1"/>
</dbReference>
<evidence type="ECO:0000313" key="7">
    <source>
        <dbReference type="EMBL" id="GGS24898.1"/>
    </source>
</evidence>